<protein>
    <submittedName>
        <fullName evidence="1">Uncharacterized protein</fullName>
    </submittedName>
</protein>
<accession>A0A7J7ND07</accession>
<reference evidence="1 2" key="1">
    <citation type="journal article" date="2020" name="IScience">
        <title>Genome Sequencing of the Endangered Kingdonia uniflora (Circaeasteraceae, Ranunculales) Reveals Potential Mechanisms of Evolutionary Specialization.</title>
        <authorList>
            <person name="Sun Y."/>
            <person name="Deng T."/>
            <person name="Zhang A."/>
            <person name="Moore M.J."/>
            <person name="Landis J.B."/>
            <person name="Lin N."/>
            <person name="Zhang H."/>
            <person name="Zhang X."/>
            <person name="Huang J."/>
            <person name="Zhang X."/>
            <person name="Sun H."/>
            <person name="Wang H."/>
        </authorList>
    </citation>
    <scope>NUCLEOTIDE SEQUENCE [LARGE SCALE GENOMIC DNA]</scope>
    <source>
        <strain evidence="1">TB1705</strain>
        <tissue evidence="1">Leaf</tissue>
    </source>
</reference>
<dbReference type="PANTHER" id="PTHR48010">
    <property type="entry name" value="OS05G0588300 PROTEIN"/>
    <property type="match status" value="1"/>
</dbReference>
<dbReference type="SUPFAM" id="SSF56112">
    <property type="entry name" value="Protein kinase-like (PK-like)"/>
    <property type="match status" value="1"/>
</dbReference>
<organism evidence="1 2">
    <name type="scientific">Kingdonia uniflora</name>
    <dbReference type="NCBI Taxonomy" id="39325"/>
    <lineage>
        <taxon>Eukaryota</taxon>
        <taxon>Viridiplantae</taxon>
        <taxon>Streptophyta</taxon>
        <taxon>Embryophyta</taxon>
        <taxon>Tracheophyta</taxon>
        <taxon>Spermatophyta</taxon>
        <taxon>Magnoliopsida</taxon>
        <taxon>Ranunculales</taxon>
        <taxon>Circaeasteraceae</taxon>
        <taxon>Kingdonia</taxon>
    </lineage>
</organism>
<gene>
    <name evidence="1" type="ORF">GIB67_017093</name>
</gene>
<keyword evidence="2" id="KW-1185">Reference proteome</keyword>
<dbReference type="AlphaFoldDB" id="A0A7J7ND07"/>
<comment type="caution">
    <text evidence="1">The sequence shown here is derived from an EMBL/GenBank/DDBJ whole genome shotgun (WGS) entry which is preliminary data.</text>
</comment>
<dbReference type="Gene3D" id="1.10.510.10">
    <property type="entry name" value="Transferase(Phosphotransferase) domain 1"/>
    <property type="match status" value="1"/>
</dbReference>
<dbReference type="InterPro" id="IPR011009">
    <property type="entry name" value="Kinase-like_dom_sf"/>
</dbReference>
<proteinExistence type="predicted"/>
<dbReference type="EMBL" id="JACGCM010000882">
    <property type="protein sequence ID" value="KAF6164890.1"/>
    <property type="molecule type" value="Genomic_DNA"/>
</dbReference>
<dbReference type="PANTHER" id="PTHR48010:SF59">
    <property type="entry name" value="PROTEIN KINASE DOMAIN-CONTAINING PROTEIN"/>
    <property type="match status" value="1"/>
</dbReference>
<dbReference type="InterPro" id="IPR050994">
    <property type="entry name" value="At_inactive_RLKs"/>
</dbReference>
<evidence type="ECO:0000313" key="1">
    <source>
        <dbReference type="EMBL" id="KAF6164890.1"/>
    </source>
</evidence>
<dbReference type="Proteomes" id="UP000541444">
    <property type="component" value="Unassembled WGS sequence"/>
</dbReference>
<evidence type="ECO:0000313" key="2">
    <source>
        <dbReference type="Proteomes" id="UP000541444"/>
    </source>
</evidence>
<name>A0A7J7ND07_9MAGN</name>
<dbReference type="OrthoDB" id="4062651at2759"/>
<sequence>MKFLATPSRNAGYRAPSFGVLILEMLTGKSPLQSLGCEDMVDLPRWVQSVVREEWTVEVFDVELMQYQNVQEEMVQMLQIVMACVAKMPDARPRIDDVVRMIEEI</sequence>